<protein>
    <submittedName>
        <fullName evidence="12">Na(+)/H(+) antiporter</fullName>
    </submittedName>
</protein>
<dbReference type="eggNOG" id="COG0475">
    <property type="taxonomic scope" value="Bacteria"/>
</dbReference>
<dbReference type="PANTHER" id="PTHR43562:SF3">
    <property type="entry name" value="SODIUM ION_PROTON EXCHANGER (EUROFUNG)"/>
    <property type="match status" value="1"/>
</dbReference>
<dbReference type="EMBL" id="AE000657">
    <property type="protein sequence ID" value="AAC07034.1"/>
    <property type="molecule type" value="Genomic_DNA"/>
</dbReference>
<evidence type="ECO:0000256" key="5">
    <source>
        <dbReference type="ARBA" id="ARBA00022989"/>
    </source>
</evidence>
<keyword evidence="3" id="KW-0050">Antiport</keyword>
<dbReference type="STRING" id="224324.aq_929"/>
<keyword evidence="2" id="KW-0813">Transport</keyword>
<dbReference type="PIR" id="E70380">
    <property type="entry name" value="E70380"/>
</dbReference>
<feature type="transmembrane region" description="Helical" evidence="10">
    <location>
        <begin position="291"/>
        <end position="310"/>
    </location>
</feature>
<organism evidence="12 13">
    <name type="scientific">Aquifex aeolicus (strain VF5)</name>
    <dbReference type="NCBI Taxonomy" id="224324"/>
    <lineage>
        <taxon>Bacteria</taxon>
        <taxon>Pseudomonadati</taxon>
        <taxon>Aquificota</taxon>
        <taxon>Aquificia</taxon>
        <taxon>Aquificales</taxon>
        <taxon>Aquificaceae</taxon>
        <taxon>Aquifex</taxon>
    </lineage>
</organism>
<feature type="transmembrane region" description="Helical" evidence="10">
    <location>
        <begin position="128"/>
        <end position="149"/>
    </location>
</feature>
<evidence type="ECO:0000256" key="8">
    <source>
        <dbReference type="ARBA" id="ARBA00023136"/>
    </source>
</evidence>
<keyword evidence="9" id="KW-0739">Sodium transport</keyword>
<feature type="transmembrane region" description="Helical" evidence="10">
    <location>
        <begin position="231"/>
        <end position="248"/>
    </location>
</feature>
<evidence type="ECO:0000256" key="4">
    <source>
        <dbReference type="ARBA" id="ARBA00022692"/>
    </source>
</evidence>
<evidence type="ECO:0000256" key="6">
    <source>
        <dbReference type="ARBA" id="ARBA00023053"/>
    </source>
</evidence>
<dbReference type="AlphaFoldDB" id="O67072"/>
<feature type="transmembrane region" description="Helical" evidence="10">
    <location>
        <begin position="15"/>
        <end position="32"/>
    </location>
</feature>
<proteinExistence type="predicted"/>
<dbReference type="Proteomes" id="UP000000798">
    <property type="component" value="Chromosome"/>
</dbReference>
<dbReference type="HOGENOM" id="CLU_005126_7_1_0"/>
<dbReference type="GO" id="GO:0015297">
    <property type="term" value="F:antiporter activity"/>
    <property type="evidence" value="ECO:0007669"/>
    <property type="project" value="UniProtKB-KW"/>
</dbReference>
<evidence type="ECO:0000256" key="2">
    <source>
        <dbReference type="ARBA" id="ARBA00022448"/>
    </source>
</evidence>
<dbReference type="GO" id="GO:0016020">
    <property type="term" value="C:membrane"/>
    <property type="evidence" value="ECO:0007669"/>
    <property type="project" value="UniProtKB-SubCell"/>
</dbReference>
<dbReference type="KEGG" id="aae:aq_929"/>
<accession>O67072</accession>
<feature type="transmembrane region" description="Helical" evidence="10">
    <location>
        <begin position="161"/>
        <end position="181"/>
    </location>
</feature>
<evidence type="ECO:0000256" key="1">
    <source>
        <dbReference type="ARBA" id="ARBA00004141"/>
    </source>
</evidence>
<evidence type="ECO:0000256" key="10">
    <source>
        <dbReference type="SAM" id="Phobius"/>
    </source>
</evidence>
<evidence type="ECO:0000256" key="7">
    <source>
        <dbReference type="ARBA" id="ARBA00023065"/>
    </source>
</evidence>
<gene>
    <name evidence="12" type="primary">napA2</name>
    <name evidence="12" type="ordered locus">aq_929</name>
</gene>
<dbReference type="GO" id="GO:1902600">
    <property type="term" value="P:proton transmembrane transport"/>
    <property type="evidence" value="ECO:0007669"/>
    <property type="project" value="InterPro"/>
</dbReference>
<feature type="transmembrane region" description="Helical" evidence="10">
    <location>
        <begin position="97"/>
        <end position="122"/>
    </location>
</feature>
<evidence type="ECO:0000313" key="12">
    <source>
        <dbReference type="EMBL" id="AAC07034.1"/>
    </source>
</evidence>
<dbReference type="InterPro" id="IPR006153">
    <property type="entry name" value="Cation/H_exchanger_TM"/>
</dbReference>
<dbReference type="PANTHER" id="PTHR43562">
    <property type="entry name" value="NAPA-TYPE SODIUM/HYDROGEN ANTIPORTER"/>
    <property type="match status" value="1"/>
</dbReference>
<keyword evidence="5 10" id="KW-1133">Transmembrane helix</keyword>
<evidence type="ECO:0000259" key="11">
    <source>
        <dbReference type="Pfam" id="PF00999"/>
    </source>
</evidence>
<keyword evidence="13" id="KW-1185">Reference proteome</keyword>
<dbReference type="Gene3D" id="1.20.1530.20">
    <property type="match status" value="1"/>
</dbReference>
<name>O67072_AQUAE</name>
<feature type="transmembrane region" description="Helical" evidence="10">
    <location>
        <begin position="197"/>
        <end position="219"/>
    </location>
</feature>
<dbReference type="Pfam" id="PF00999">
    <property type="entry name" value="Na_H_Exchanger"/>
    <property type="match status" value="1"/>
</dbReference>
<dbReference type="GO" id="GO:0006814">
    <property type="term" value="P:sodium ion transport"/>
    <property type="evidence" value="ECO:0007669"/>
    <property type="project" value="UniProtKB-KW"/>
</dbReference>
<evidence type="ECO:0000256" key="9">
    <source>
        <dbReference type="ARBA" id="ARBA00023201"/>
    </source>
</evidence>
<feature type="transmembrane region" description="Helical" evidence="10">
    <location>
        <begin position="68"/>
        <end position="85"/>
    </location>
</feature>
<keyword evidence="7" id="KW-0406">Ion transport</keyword>
<feature type="transmembrane region" description="Helical" evidence="10">
    <location>
        <begin position="254"/>
        <end position="279"/>
    </location>
</feature>
<keyword evidence="6" id="KW-0915">Sodium</keyword>
<evidence type="ECO:0000256" key="3">
    <source>
        <dbReference type="ARBA" id="ARBA00022449"/>
    </source>
</evidence>
<reference evidence="12 13" key="1">
    <citation type="journal article" date="1998" name="Nature">
        <title>The complete genome of the hyperthermophilic bacterium Aquifex aeolicus.</title>
        <authorList>
            <person name="Deckert G."/>
            <person name="Warren P.V."/>
            <person name="Gaasterland T."/>
            <person name="Young W.G."/>
            <person name="Lenox A.L."/>
            <person name="Graham D.E."/>
            <person name="Overbeek R."/>
            <person name="Snead M.A."/>
            <person name="Keller M."/>
            <person name="Aujay M."/>
            <person name="Huber R."/>
            <person name="Feldman R.A."/>
            <person name="Short J.M."/>
            <person name="Olson G.J."/>
            <person name="Swanson R.V."/>
        </authorList>
    </citation>
    <scope>NUCLEOTIDE SEQUENCE [LARGE SCALE GENOMIC DNA]</scope>
    <source>
        <strain evidence="12 13">VF5</strain>
    </source>
</reference>
<evidence type="ECO:0000313" key="13">
    <source>
        <dbReference type="Proteomes" id="UP000000798"/>
    </source>
</evidence>
<feature type="transmembrane region" description="Helical" evidence="10">
    <location>
        <begin position="322"/>
        <end position="344"/>
    </location>
</feature>
<comment type="subcellular location">
    <subcellularLocation>
        <location evidence="1">Membrane</location>
        <topology evidence="1">Multi-pass membrane protein</topology>
    </subcellularLocation>
</comment>
<dbReference type="OrthoDB" id="9793589at2"/>
<keyword evidence="8 10" id="KW-0472">Membrane</keyword>
<dbReference type="EnsemblBacteria" id="AAC07034">
    <property type="protein sequence ID" value="AAC07034"/>
    <property type="gene ID" value="aq_929"/>
</dbReference>
<dbReference type="RefSeq" id="WP_010880572.1">
    <property type="nucleotide sequence ID" value="NC_000918.1"/>
</dbReference>
<feature type="domain" description="Cation/H+ exchanger transmembrane" evidence="11">
    <location>
        <begin position="27"/>
        <end position="406"/>
    </location>
</feature>
<dbReference type="InParanoid" id="O67072"/>
<feature type="transmembrane region" description="Helical" evidence="10">
    <location>
        <begin position="383"/>
        <end position="405"/>
    </location>
</feature>
<sequence length="408" mass="43582">MAAAPVEGNGAGLDVHTLFLHLAILLFSAKLFGSIFRKLGIPPVLGEVTAGVILGQSVLGLIPLSEAIKVLAELGVILLLFEVGLEADINMLMRVGLWSTLVAIVGAALPFAGGFIVSYYFFGLDLVASLFMGGALTATSIGITVRVLTDLNKHKERFAQIVLGAAVLDDIMGVIILAALYEFSKTKAVHFDTTVNLIIHILMFFLIAPFVANVLAKLLSIAARKTQDMDLIPASIMALILLAAYSAHKFGSPSILGSFTAGLALSRRFVIPFAAMLRLDEKLLHKVEESITPLVWVMAPIFFVSVGLALNLKAIDFSSPEFWTFSSALIVVAIIGKVLAGFVAPGSLKEKASIGFSMLPRGEVGLIFAEFGRSFKAINEVEYAVIVFVVAVTTLIAPIVLKLLLKEE</sequence>
<dbReference type="InterPro" id="IPR038770">
    <property type="entry name" value="Na+/solute_symporter_sf"/>
</dbReference>
<keyword evidence="4 10" id="KW-0812">Transmembrane</keyword>